<gene>
    <name evidence="1" type="ORF">CLUMA_CG008321</name>
</gene>
<dbReference type="EMBL" id="CVRI01000040">
    <property type="protein sequence ID" value="CRK94827.1"/>
    <property type="molecule type" value="Genomic_DNA"/>
</dbReference>
<reference evidence="1 2" key="1">
    <citation type="submission" date="2015-04" db="EMBL/GenBank/DDBJ databases">
        <authorList>
            <person name="Syromyatnikov M.Y."/>
            <person name="Popov V.N."/>
        </authorList>
    </citation>
    <scope>NUCLEOTIDE SEQUENCE [LARGE SCALE GENOMIC DNA]</scope>
</reference>
<sequence>MRLYESYLCNDRWLSVQPSNNKIKHHLKYEIDNNLLLSFSKTHVNTLFRKDKDMLHHKGSPGSWLVVTPPPKTRPVVTPLY</sequence>
<evidence type="ECO:0000313" key="2">
    <source>
        <dbReference type="Proteomes" id="UP000183832"/>
    </source>
</evidence>
<accession>A0A1J1I3Q3</accession>
<dbReference type="Proteomes" id="UP000183832">
    <property type="component" value="Unassembled WGS sequence"/>
</dbReference>
<name>A0A1J1I3Q3_9DIPT</name>
<protein>
    <submittedName>
        <fullName evidence="1">CLUMA_CG008321, isoform A</fullName>
    </submittedName>
</protein>
<dbReference type="AlphaFoldDB" id="A0A1J1I3Q3"/>
<evidence type="ECO:0000313" key="1">
    <source>
        <dbReference type="EMBL" id="CRK94827.1"/>
    </source>
</evidence>
<proteinExistence type="predicted"/>
<keyword evidence="2" id="KW-1185">Reference proteome</keyword>
<organism evidence="1 2">
    <name type="scientific">Clunio marinus</name>
    <dbReference type="NCBI Taxonomy" id="568069"/>
    <lineage>
        <taxon>Eukaryota</taxon>
        <taxon>Metazoa</taxon>
        <taxon>Ecdysozoa</taxon>
        <taxon>Arthropoda</taxon>
        <taxon>Hexapoda</taxon>
        <taxon>Insecta</taxon>
        <taxon>Pterygota</taxon>
        <taxon>Neoptera</taxon>
        <taxon>Endopterygota</taxon>
        <taxon>Diptera</taxon>
        <taxon>Nematocera</taxon>
        <taxon>Chironomoidea</taxon>
        <taxon>Chironomidae</taxon>
        <taxon>Clunio</taxon>
    </lineage>
</organism>